<sequence length="84" mass="9069">MQFSTISFAIAAVMASVVTAAPVAEPKNVFRPENIGMGYCGRKVSGPRTYEPFPGKFGKILGPEDALRETEVDQNNMQTDCITA</sequence>
<gene>
    <name evidence="2" type="ORF">PCON_07180</name>
</gene>
<evidence type="ECO:0000313" key="3">
    <source>
        <dbReference type="Proteomes" id="UP000018144"/>
    </source>
</evidence>
<name>U4KYW1_PYROM</name>
<organism evidence="2 3">
    <name type="scientific">Pyronema omphalodes (strain CBS 100304)</name>
    <name type="common">Pyronema confluens</name>
    <dbReference type="NCBI Taxonomy" id="1076935"/>
    <lineage>
        <taxon>Eukaryota</taxon>
        <taxon>Fungi</taxon>
        <taxon>Dikarya</taxon>
        <taxon>Ascomycota</taxon>
        <taxon>Pezizomycotina</taxon>
        <taxon>Pezizomycetes</taxon>
        <taxon>Pezizales</taxon>
        <taxon>Pyronemataceae</taxon>
        <taxon>Pyronema</taxon>
    </lineage>
</organism>
<dbReference type="Proteomes" id="UP000018144">
    <property type="component" value="Unassembled WGS sequence"/>
</dbReference>
<evidence type="ECO:0000313" key="2">
    <source>
        <dbReference type="EMBL" id="CCX07591.1"/>
    </source>
</evidence>
<dbReference type="AlphaFoldDB" id="U4KYW1"/>
<keyword evidence="1" id="KW-0732">Signal</keyword>
<feature type="signal peptide" evidence="1">
    <location>
        <begin position="1"/>
        <end position="20"/>
    </location>
</feature>
<dbReference type="EMBL" id="HF935357">
    <property type="protein sequence ID" value="CCX07591.1"/>
    <property type="molecule type" value="Genomic_DNA"/>
</dbReference>
<keyword evidence="3" id="KW-1185">Reference proteome</keyword>
<evidence type="ECO:0000256" key="1">
    <source>
        <dbReference type="SAM" id="SignalP"/>
    </source>
</evidence>
<accession>U4KYW1</accession>
<dbReference type="OrthoDB" id="5409221at2759"/>
<reference evidence="2 3" key="1">
    <citation type="journal article" date="2013" name="PLoS Genet.">
        <title>The genome and development-dependent transcriptomes of Pyronema confluens: a window into fungal evolution.</title>
        <authorList>
            <person name="Traeger S."/>
            <person name="Altegoer F."/>
            <person name="Freitag M."/>
            <person name="Gabaldon T."/>
            <person name="Kempken F."/>
            <person name="Kumar A."/>
            <person name="Marcet-Houben M."/>
            <person name="Poggeler S."/>
            <person name="Stajich J.E."/>
            <person name="Nowrousian M."/>
        </authorList>
    </citation>
    <scope>NUCLEOTIDE SEQUENCE [LARGE SCALE GENOMIC DNA]</scope>
    <source>
        <strain evidence="3">CBS 100304</strain>
        <tissue evidence="2">Vegetative mycelium</tissue>
    </source>
</reference>
<feature type="chain" id="PRO_5004651743" evidence="1">
    <location>
        <begin position="21"/>
        <end position="84"/>
    </location>
</feature>
<proteinExistence type="predicted"/>
<protein>
    <submittedName>
        <fullName evidence="2">Uncharacterized protein</fullName>
    </submittedName>
</protein>